<keyword evidence="7 10" id="KW-0472">Membrane</keyword>
<keyword evidence="4 11" id="KW-0732">Signal</keyword>
<dbReference type="InterPro" id="IPR024788">
    <property type="entry name" value="Malectin-like_Carb-bd_dom"/>
</dbReference>
<keyword evidence="3 10" id="KW-0812">Transmembrane</keyword>
<dbReference type="FunFam" id="3.80.10.10:FF:000129">
    <property type="entry name" value="Leucine-rich repeat receptor-like kinase"/>
    <property type="match status" value="1"/>
</dbReference>
<evidence type="ECO:0000256" key="1">
    <source>
        <dbReference type="ARBA" id="ARBA00004167"/>
    </source>
</evidence>
<dbReference type="EMBL" id="BPVZ01000028">
    <property type="protein sequence ID" value="GKV08205.1"/>
    <property type="molecule type" value="Genomic_DNA"/>
</dbReference>
<evidence type="ECO:0000313" key="13">
    <source>
        <dbReference type="EMBL" id="GKV08205.1"/>
    </source>
</evidence>
<keyword evidence="5" id="KW-0677">Repeat</keyword>
<keyword evidence="8" id="KW-0675">Receptor</keyword>
<dbReference type="PANTHER" id="PTHR45631">
    <property type="entry name" value="OS07G0107800 PROTEIN-RELATED"/>
    <property type="match status" value="1"/>
</dbReference>
<dbReference type="PROSITE" id="PS51450">
    <property type="entry name" value="LRR"/>
    <property type="match status" value="1"/>
</dbReference>
<evidence type="ECO:0000256" key="3">
    <source>
        <dbReference type="ARBA" id="ARBA00022692"/>
    </source>
</evidence>
<dbReference type="Proteomes" id="UP001054252">
    <property type="component" value="Unassembled WGS sequence"/>
</dbReference>
<keyword evidence="2" id="KW-0433">Leucine-rich repeat</keyword>
<evidence type="ECO:0000259" key="12">
    <source>
        <dbReference type="Pfam" id="PF12819"/>
    </source>
</evidence>
<feature type="compositionally biased region" description="Basic residues" evidence="9">
    <location>
        <begin position="505"/>
        <end position="515"/>
    </location>
</feature>
<organism evidence="13 14">
    <name type="scientific">Rubroshorea leprosula</name>
    <dbReference type="NCBI Taxonomy" id="152421"/>
    <lineage>
        <taxon>Eukaryota</taxon>
        <taxon>Viridiplantae</taxon>
        <taxon>Streptophyta</taxon>
        <taxon>Embryophyta</taxon>
        <taxon>Tracheophyta</taxon>
        <taxon>Spermatophyta</taxon>
        <taxon>Magnoliopsida</taxon>
        <taxon>eudicotyledons</taxon>
        <taxon>Gunneridae</taxon>
        <taxon>Pentapetalae</taxon>
        <taxon>rosids</taxon>
        <taxon>malvids</taxon>
        <taxon>Malvales</taxon>
        <taxon>Dipterocarpaceae</taxon>
        <taxon>Rubroshorea</taxon>
    </lineage>
</organism>
<feature type="transmembrane region" description="Helical" evidence="10">
    <location>
        <begin position="518"/>
        <end position="538"/>
    </location>
</feature>
<evidence type="ECO:0000256" key="4">
    <source>
        <dbReference type="ARBA" id="ARBA00022729"/>
    </source>
</evidence>
<evidence type="ECO:0000256" key="2">
    <source>
        <dbReference type="ARBA" id="ARBA00022614"/>
    </source>
</evidence>
<protein>
    <recommendedName>
        <fullName evidence="12">Malectin-like domain-containing protein</fullName>
    </recommendedName>
</protein>
<dbReference type="Pfam" id="PF12819">
    <property type="entry name" value="Malectin_like"/>
    <property type="match status" value="1"/>
</dbReference>
<sequence>MITHHLLFVFLALSTIPTLADVNIDCGSTSKNVYVDENSLAWVGDDGYIQSGEPQTVPSTIVGLTNVMSTLRVFTTGKKNCYSNIFAGKGSKVMVRASFLYGNYDKKSSPPSFDLQFDGNHWATVVTSSDQVVSYEAIYVTKVDYISVCVAQTSPQQFPFISAIEVGNLDGNMYGLLDVNYALFLKSRVAFGAKDTIRKPDDVYNRIWDPAGSPGQGITVVSSDAFYISGASVDDFPPQAVLQNAFTTAASTTGSIDLTFNDLPQKAISVYANMYFSEVTQLDSTQKRSIQVNIDGISAFSKPIVPVYGEASELRLSNHTASANTTFSLVAAPDSTLPPLINAMEVFSFSDELTDGTYSDDVNGLASLLVNFDVLQAWGGDPCLPAPYSWDWINCTADATPRVTALYLNSFGLSGALPDFSSMTSLETIDLSNNSITELIPDFLGTLPKLKLLNLADNNLAGTVPSSLTNNKNLKLILTGNPDLCLSGDSCQTDGNSDESPTRSSKNKQKRKNKKTPVILGSSIPSVVVVLAVGWVLAKFYHKRRRPAVAAHAGGARPEGATVTSSLHEMVSDIGQSGMEEVRVSIQDEITSKISEQLSHQEGQQ</sequence>
<evidence type="ECO:0000256" key="7">
    <source>
        <dbReference type="ARBA" id="ARBA00023136"/>
    </source>
</evidence>
<dbReference type="Pfam" id="PF13855">
    <property type="entry name" value="LRR_8"/>
    <property type="match status" value="1"/>
</dbReference>
<evidence type="ECO:0000313" key="14">
    <source>
        <dbReference type="Proteomes" id="UP001054252"/>
    </source>
</evidence>
<evidence type="ECO:0000256" key="10">
    <source>
        <dbReference type="SAM" id="Phobius"/>
    </source>
</evidence>
<comment type="caution">
    <text evidence="13">The sequence shown here is derived from an EMBL/GenBank/DDBJ whole genome shotgun (WGS) entry which is preliminary data.</text>
</comment>
<evidence type="ECO:0000256" key="9">
    <source>
        <dbReference type="SAM" id="MobiDB-lite"/>
    </source>
</evidence>
<feature type="region of interest" description="Disordered" evidence="9">
    <location>
        <begin position="491"/>
        <end position="515"/>
    </location>
</feature>
<keyword evidence="6 10" id="KW-1133">Transmembrane helix</keyword>
<keyword evidence="14" id="KW-1185">Reference proteome</keyword>
<feature type="domain" description="Malectin-like" evidence="12">
    <location>
        <begin position="24"/>
        <end position="348"/>
    </location>
</feature>
<name>A0AAV5JBF3_9ROSI</name>
<dbReference type="SUPFAM" id="SSF52058">
    <property type="entry name" value="L domain-like"/>
    <property type="match status" value="1"/>
</dbReference>
<dbReference type="InterPro" id="IPR001611">
    <property type="entry name" value="Leu-rich_rpt"/>
</dbReference>
<evidence type="ECO:0000256" key="6">
    <source>
        <dbReference type="ARBA" id="ARBA00022989"/>
    </source>
</evidence>
<dbReference type="AlphaFoldDB" id="A0AAV5JBF3"/>
<dbReference type="InterPro" id="IPR032675">
    <property type="entry name" value="LRR_dom_sf"/>
</dbReference>
<evidence type="ECO:0000256" key="8">
    <source>
        <dbReference type="ARBA" id="ARBA00023170"/>
    </source>
</evidence>
<dbReference type="GO" id="GO:0016020">
    <property type="term" value="C:membrane"/>
    <property type="evidence" value="ECO:0007669"/>
    <property type="project" value="UniProtKB-SubCell"/>
</dbReference>
<dbReference type="Gene3D" id="3.80.10.10">
    <property type="entry name" value="Ribonuclease Inhibitor"/>
    <property type="match status" value="1"/>
</dbReference>
<comment type="subcellular location">
    <subcellularLocation>
        <location evidence="1">Membrane</location>
        <topology evidence="1">Single-pass membrane protein</topology>
    </subcellularLocation>
</comment>
<evidence type="ECO:0000256" key="5">
    <source>
        <dbReference type="ARBA" id="ARBA00022737"/>
    </source>
</evidence>
<evidence type="ECO:0000256" key="11">
    <source>
        <dbReference type="SAM" id="SignalP"/>
    </source>
</evidence>
<proteinExistence type="predicted"/>
<accession>A0AAV5JBF3</accession>
<gene>
    <name evidence="13" type="ORF">SLEP1_g19869</name>
</gene>
<feature type="signal peptide" evidence="11">
    <location>
        <begin position="1"/>
        <end position="20"/>
    </location>
</feature>
<dbReference type="PANTHER" id="PTHR45631:SF44">
    <property type="entry name" value="CARBOHYDRATE-BINDING PROTEIN OF THE ER PROTEIN"/>
    <property type="match status" value="1"/>
</dbReference>
<feature type="chain" id="PRO_5043383228" description="Malectin-like domain-containing protein" evidence="11">
    <location>
        <begin position="21"/>
        <end position="605"/>
    </location>
</feature>
<reference evidence="13 14" key="1">
    <citation type="journal article" date="2021" name="Commun. Biol.">
        <title>The genome of Shorea leprosula (Dipterocarpaceae) highlights the ecological relevance of drought in aseasonal tropical rainforests.</title>
        <authorList>
            <person name="Ng K.K.S."/>
            <person name="Kobayashi M.J."/>
            <person name="Fawcett J.A."/>
            <person name="Hatakeyama M."/>
            <person name="Paape T."/>
            <person name="Ng C.H."/>
            <person name="Ang C.C."/>
            <person name="Tnah L.H."/>
            <person name="Lee C.T."/>
            <person name="Nishiyama T."/>
            <person name="Sese J."/>
            <person name="O'Brien M.J."/>
            <person name="Copetti D."/>
            <person name="Mohd Noor M.I."/>
            <person name="Ong R.C."/>
            <person name="Putra M."/>
            <person name="Sireger I.Z."/>
            <person name="Indrioko S."/>
            <person name="Kosugi Y."/>
            <person name="Izuno A."/>
            <person name="Isagi Y."/>
            <person name="Lee S.L."/>
            <person name="Shimizu K.K."/>
        </authorList>
    </citation>
    <scope>NUCLEOTIDE SEQUENCE [LARGE SCALE GENOMIC DNA]</scope>
    <source>
        <strain evidence="13">214</strain>
    </source>
</reference>